<proteinExistence type="predicted"/>
<evidence type="ECO:0000313" key="2">
    <source>
        <dbReference type="EMBL" id="GIY91923.1"/>
    </source>
</evidence>
<accession>A0AAV4XDM2</accession>
<evidence type="ECO:0000313" key="3">
    <source>
        <dbReference type="Proteomes" id="UP001054945"/>
    </source>
</evidence>
<sequence length="108" mass="11885">MWMEWQHCLHRNCPAKIFSQNNGEESVAVAVTLSFFVISVWCCMVRLQQPALMHSLHRFSGGSKGVIICICIEGGGVAIEASETERGQRFCKGVRDGVLQCSPNSLGN</sequence>
<evidence type="ECO:0000256" key="1">
    <source>
        <dbReference type="SAM" id="Phobius"/>
    </source>
</evidence>
<protein>
    <submittedName>
        <fullName evidence="2">Uncharacterized protein</fullName>
    </submittedName>
</protein>
<reference evidence="2 3" key="1">
    <citation type="submission" date="2021-06" db="EMBL/GenBank/DDBJ databases">
        <title>Caerostris extrusa draft genome.</title>
        <authorList>
            <person name="Kono N."/>
            <person name="Arakawa K."/>
        </authorList>
    </citation>
    <scope>NUCLEOTIDE SEQUENCE [LARGE SCALE GENOMIC DNA]</scope>
</reference>
<gene>
    <name evidence="2" type="ORF">CEXT_476541</name>
</gene>
<keyword evidence="3" id="KW-1185">Reference proteome</keyword>
<feature type="transmembrane region" description="Helical" evidence="1">
    <location>
        <begin position="27"/>
        <end position="47"/>
    </location>
</feature>
<dbReference type="Proteomes" id="UP001054945">
    <property type="component" value="Unassembled WGS sequence"/>
</dbReference>
<organism evidence="2 3">
    <name type="scientific">Caerostris extrusa</name>
    <name type="common">Bark spider</name>
    <name type="synonym">Caerostris bankana</name>
    <dbReference type="NCBI Taxonomy" id="172846"/>
    <lineage>
        <taxon>Eukaryota</taxon>
        <taxon>Metazoa</taxon>
        <taxon>Ecdysozoa</taxon>
        <taxon>Arthropoda</taxon>
        <taxon>Chelicerata</taxon>
        <taxon>Arachnida</taxon>
        <taxon>Araneae</taxon>
        <taxon>Araneomorphae</taxon>
        <taxon>Entelegynae</taxon>
        <taxon>Araneoidea</taxon>
        <taxon>Araneidae</taxon>
        <taxon>Caerostris</taxon>
    </lineage>
</organism>
<keyword evidence="1" id="KW-0472">Membrane</keyword>
<keyword evidence="1" id="KW-0812">Transmembrane</keyword>
<keyword evidence="1" id="KW-1133">Transmembrane helix</keyword>
<comment type="caution">
    <text evidence="2">The sequence shown here is derived from an EMBL/GenBank/DDBJ whole genome shotgun (WGS) entry which is preliminary data.</text>
</comment>
<dbReference type="EMBL" id="BPLR01000071">
    <property type="protein sequence ID" value="GIY91923.1"/>
    <property type="molecule type" value="Genomic_DNA"/>
</dbReference>
<dbReference type="AlphaFoldDB" id="A0AAV4XDM2"/>
<name>A0AAV4XDM2_CAEEX</name>